<dbReference type="EMBL" id="CP010822">
    <property type="protein sequence ID" value="ALJ90951.1"/>
    <property type="molecule type" value="Genomic_DNA"/>
</dbReference>
<evidence type="ECO:0000313" key="2">
    <source>
        <dbReference type="Proteomes" id="UP000058660"/>
    </source>
</evidence>
<dbReference type="Gene3D" id="3.60.110.10">
    <property type="entry name" value="Carbon-nitrogen hydrolase"/>
    <property type="match status" value="1"/>
</dbReference>
<sequence>MRLGLRYDLDFPELFRLKRVQAFPVGAAWPGAYAGLLEVLARAAENQAYLFLASRADTGSPTLFIAPDGCVLGRREEEGLLLAEPDWGFLEAYREKCPILRHRREEAYRVR</sequence>
<dbReference type="InterPro" id="IPR036526">
    <property type="entry name" value="C-N_Hydrolase_sf"/>
</dbReference>
<name>A0ABM5VLC5_THEA5</name>
<organism evidence="1 2">
    <name type="scientific">Thermus aquaticus (strain ATCC BAA-2747 / Y51MC23)</name>
    <dbReference type="NCBI Taxonomy" id="498848"/>
    <lineage>
        <taxon>Bacteria</taxon>
        <taxon>Thermotogati</taxon>
        <taxon>Deinococcota</taxon>
        <taxon>Deinococci</taxon>
        <taxon>Thermales</taxon>
        <taxon>Thermaceae</taxon>
        <taxon>Thermus</taxon>
    </lineage>
</organism>
<dbReference type="Proteomes" id="UP000058660">
    <property type="component" value="Chromosome"/>
</dbReference>
<protein>
    <submittedName>
        <fullName evidence="1">Amidohydrolase</fullName>
    </submittedName>
</protein>
<dbReference type="SUPFAM" id="SSF56317">
    <property type="entry name" value="Carbon-nitrogen hydrolase"/>
    <property type="match status" value="1"/>
</dbReference>
<gene>
    <name evidence="1" type="ORF">TO73_1104</name>
</gene>
<proteinExistence type="predicted"/>
<keyword evidence="2" id="KW-1185">Reference proteome</keyword>
<accession>A0ABM5VLC5</accession>
<evidence type="ECO:0000313" key="1">
    <source>
        <dbReference type="EMBL" id="ALJ90951.1"/>
    </source>
</evidence>
<reference evidence="2" key="1">
    <citation type="journal article" date="2015" name="PLoS ONE">
        <title>Complete Genome Sequence of Thermus aquaticus Y51MC23.</title>
        <authorList>
            <person name="Brumm P.J."/>
            <person name="Monsma S."/>
            <person name="Keough B."/>
            <person name="Jasinovica S."/>
            <person name="Ferguson E."/>
            <person name="Schoenfeld T."/>
            <person name="Lodes M."/>
            <person name="Mead D.A."/>
        </authorList>
    </citation>
    <scope>NUCLEOTIDE SEQUENCE [LARGE SCALE GENOMIC DNA]</scope>
    <source>
        <strain evidence="2">BAA-2747 / Y51MC23</strain>
    </source>
</reference>